<accession>A0A1G7R2W9</accession>
<evidence type="ECO:0000259" key="1">
    <source>
        <dbReference type="PROSITE" id="PS50914"/>
    </source>
</evidence>
<dbReference type="InterPro" id="IPR051686">
    <property type="entry name" value="Lipoprotein_DolP"/>
</dbReference>
<protein>
    <submittedName>
        <fullName evidence="2">Osmotically-inducible protein OsmY, contains BON domain</fullName>
    </submittedName>
</protein>
<name>A0A1G7R2W9_9FLAO</name>
<dbReference type="PANTHER" id="PTHR34606">
    <property type="entry name" value="BON DOMAIN-CONTAINING PROTEIN"/>
    <property type="match status" value="1"/>
</dbReference>
<dbReference type="EMBL" id="FNBH01000003">
    <property type="protein sequence ID" value="SDG04300.1"/>
    <property type="molecule type" value="Genomic_DNA"/>
</dbReference>
<keyword evidence="3" id="KW-1185">Reference proteome</keyword>
<dbReference type="Pfam" id="PF04972">
    <property type="entry name" value="BON"/>
    <property type="match status" value="3"/>
</dbReference>
<dbReference type="InterPro" id="IPR007055">
    <property type="entry name" value="BON_dom"/>
</dbReference>
<dbReference type="OrthoDB" id="870892at2"/>
<organism evidence="2 3">
    <name type="scientific">Epilithonimonas hungarica</name>
    <dbReference type="NCBI Taxonomy" id="454006"/>
    <lineage>
        <taxon>Bacteria</taxon>
        <taxon>Pseudomonadati</taxon>
        <taxon>Bacteroidota</taxon>
        <taxon>Flavobacteriia</taxon>
        <taxon>Flavobacteriales</taxon>
        <taxon>Weeksellaceae</taxon>
        <taxon>Chryseobacterium group</taxon>
        <taxon>Epilithonimonas</taxon>
    </lineage>
</organism>
<feature type="domain" description="BON" evidence="1">
    <location>
        <begin position="149"/>
        <end position="217"/>
    </location>
</feature>
<reference evidence="3" key="1">
    <citation type="submission" date="2016-10" db="EMBL/GenBank/DDBJ databases">
        <authorList>
            <person name="Varghese N."/>
            <person name="Submissions S."/>
        </authorList>
    </citation>
    <scope>NUCLEOTIDE SEQUENCE [LARGE SCALE GENOMIC DNA]</scope>
    <source>
        <strain evidence="3">DSM 19684</strain>
    </source>
</reference>
<feature type="domain" description="BON" evidence="1">
    <location>
        <begin position="78"/>
        <end position="146"/>
    </location>
</feature>
<dbReference type="RefSeq" id="WP_089873793.1">
    <property type="nucleotide sequence ID" value="NZ_FNBH01000003.1"/>
</dbReference>
<dbReference type="AlphaFoldDB" id="A0A1G7R2W9"/>
<dbReference type="Proteomes" id="UP000199203">
    <property type="component" value="Unassembled WGS sequence"/>
</dbReference>
<dbReference type="PROSITE" id="PS50914">
    <property type="entry name" value="BON"/>
    <property type="match status" value="3"/>
</dbReference>
<dbReference type="STRING" id="454006.SAMN05421825_2515"/>
<evidence type="ECO:0000313" key="3">
    <source>
        <dbReference type="Proteomes" id="UP000199203"/>
    </source>
</evidence>
<sequence length="221" mass="25394">MKTNAELQRDVQDAINWEPQLKNINIGITATDGIVCLTGTVDNYAKKIQIEQVVKKVFGVNIFVENIDVKLQKHETKNDIEIAKEIMAAFEANPVIPQEQLEVKVENGWVTLTGELSWDYLRDVTENTIQHLPWIKGIYNNITIVPEMHHYTIDKKDIMKALKRSSIDDREITVSVSGTTVRLTGTVHTWHQREEAARIVWKTPGIKNLKNELKVDYEYDL</sequence>
<evidence type="ECO:0000313" key="2">
    <source>
        <dbReference type="EMBL" id="SDG04300.1"/>
    </source>
</evidence>
<feature type="domain" description="BON" evidence="1">
    <location>
        <begin position="3"/>
        <end position="71"/>
    </location>
</feature>
<gene>
    <name evidence="2" type="ORF">SAMN05421825_2515</name>
</gene>
<dbReference type="Gene3D" id="3.30.1340.30">
    <property type="match status" value="3"/>
</dbReference>
<dbReference type="PANTHER" id="PTHR34606:SF4">
    <property type="entry name" value="OUTER MEMBRANE LIPOPROTEIN DOLP"/>
    <property type="match status" value="1"/>
</dbReference>
<proteinExistence type="predicted"/>